<name>A0ABY4FHR0_9MICO</name>
<organism evidence="1 2">
    <name type="scientific">Leucobacter allii</name>
    <dbReference type="NCBI Taxonomy" id="2932247"/>
    <lineage>
        <taxon>Bacteria</taxon>
        <taxon>Bacillati</taxon>
        <taxon>Actinomycetota</taxon>
        <taxon>Actinomycetes</taxon>
        <taxon>Micrococcales</taxon>
        <taxon>Microbacteriaceae</taxon>
        <taxon>Leucobacter</taxon>
    </lineage>
</organism>
<evidence type="ECO:0000313" key="1">
    <source>
        <dbReference type="EMBL" id="UOQ56085.1"/>
    </source>
</evidence>
<proteinExistence type="predicted"/>
<sequence length="112" mass="12715">MAYPHFQHIANLAHRQPVLYMLSNMRSVRSALGEFEALREPGMKVRRTSGEEHISFAQGGSISFATPLTVDRARGHAFEHIVTDDHRYLDDPRVRQTLAPCFPHGERYSVIG</sequence>
<protein>
    <submittedName>
        <fullName evidence="1">Uncharacterized protein</fullName>
    </submittedName>
</protein>
<dbReference type="Proteomes" id="UP000831786">
    <property type="component" value="Chromosome"/>
</dbReference>
<gene>
    <name evidence="1" type="ORF">MUN78_10250</name>
</gene>
<accession>A0ABY4FHR0</accession>
<dbReference type="RefSeq" id="WP_244726269.1">
    <property type="nucleotide sequence ID" value="NZ_CP095045.1"/>
</dbReference>
<reference evidence="1 2" key="1">
    <citation type="submission" date="2022-04" db="EMBL/GenBank/DDBJ databases">
        <title>Leucobacter sp. isolated from rhizosphere of garlic.</title>
        <authorList>
            <person name="Won M."/>
            <person name="Lee C.-M."/>
            <person name="Woen H.-Y."/>
            <person name="Kwon S.-W."/>
        </authorList>
    </citation>
    <scope>NUCLEOTIDE SEQUENCE [LARGE SCALE GENOMIC DNA]</scope>
    <source>
        <strain evidence="1 2">H21R-40</strain>
    </source>
</reference>
<dbReference type="EMBL" id="CP095045">
    <property type="protein sequence ID" value="UOQ56085.1"/>
    <property type="molecule type" value="Genomic_DNA"/>
</dbReference>
<evidence type="ECO:0000313" key="2">
    <source>
        <dbReference type="Proteomes" id="UP000831786"/>
    </source>
</evidence>
<keyword evidence="2" id="KW-1185">Reference proteome</keyword>